<keyword evidence="4" id="KW-1185">Reference proteome</keyword>
<dbReference type="Gene3D" id="3.90.960.10">
    <property type="entry name" value="YbaK/aminoacyl-tRNA synthetase-associated domain"/>
    <property type="match status" value="1"/>
</dbReference>
<evidence type="ECO:0000313" key="3">
    <source>
        <dbReference type="EMBL" id="SNT67986.1"/>
    </source>
</evidence>
<feature type="domain" description="YbaK/aminoacyl-tRNA synthetase-associated" evidence="2">
    <location>
        <begin position="28"/>
        <end position="154"/>
    </location>
</feature>
<dbReference type="CDD" id="cd04335">
    <property type="entry name" value="PrdX_deacylase"/>
    <property type="match status" value="1"/>
</dbReference>
<dbReference type="InterPro" id="IPR040285">
    <property type="entry name" value="ProX/PRXD1"/>
</dbReference>
<dbReference type="RefSeq" id="WP_089410975.1">
    <property type="nucleotide sequence ID" value="NZ_FZQA01000001.1"/>
</dbReference>
<dbReference type="PANTHER" id="PTHR31423:SF3">
    <property type="entry name" value="PROLYL-TRNA SYNTHETASE ASSOCIATED DOMAIN-CONTAINING PROTEIN 1-RELATED"/>
    <property type="match status" value="1"/>
</dbReference>
<dbReference type="AlphaFoldDB" id="A0A239PJL2"/>
<sequence length="174" mass="18337">MPDAAPAIRADLFAFLDRLGIACRTMDHRPVFTVEEGRDLKAAMPGGHSKNLFLKDKRGALYLAVAHADTRVDLVGLGKRLGAKGRLSFGAPALMTATLGVIPGAVTPFALMNESARALAAVVLDEALLAHDPMWFHPLENNASTAISPADFGKFLAACGVAPLRLDLARPLAG</sequence>
<dbReference type="OrthoDB" id="5145315at2"/>
<dbReference type="GO" id="GO:0002161">
    <property type="term" value="F:aminoacyl-tRNA deacylase activity"/>
    <property type="evidence" value="ECO:0007669"/>
    <property type="project" value="InterPro"/>
</dbReference>
<dbReference type="FunFam" id="3.90.960.10:FF:000005">
    <property type="entry name" value="Putative prolyl-tRNA synthetase"/>
    <property type="match status" value="1"/>
</dbReference>
<accession>A0A239PJL2</accession>
<dbReference type="SUPFAM" id="SSF55826">
    <property type="entry name" value="YbaK/ProRS associated domain"/>
    <property type="match status" value="1"/>
</dbReference>
<dbReference type="Proteomes" id="UP000198346">
    <property type="component" value="Unassembled WGS sequence"/>
</dbReference>
<name>A0A239PJL2_9PROT</name>
<dbReference type="InterPro" id="IPR036754">
    <property type="entry name" value="YbaK/aa-tRNA-synt-asso_dom_sf"/>
</dbReference>
<comment type="similarity">
    <text evidence="1">Belongs to the PRORSD1 family.</text>
</comment>
<dbReference type="InterPro" id="IPR007214">
    <property type="entry name" value="YbaK/aa-tRNA-synth-assoc-dom"/>
</dbReference>
<gene>
    <name evidence="3" type="ORF">SAMN06297382_0481</name>
</gene>
<protein>
    <submittedName>
        <fullName evidence="3">Ala-tRNA(Pro) hydrolase</fullName>
    </submittedName>
</protein>
<dbReference type="EMBL" id="FZQA01000001">
    <property type="protein sequence ID" value="SNT67986.1"/>
    <property type="molecule type" value="Genomic_DNA"/>
</dbReference>
<keyword evidence="3" id="KW-0378">Hydrolase</keyword>
<evidence type="ECO:0000313" key="4">
    <source>
        <dbReference type="Proteomes" id="UP000198346"/>
    </source>
</evidence>
<evidence type="ECO:0000259" key="2">
    <source>
        <dbReference type="Pfam" id="PF04073"/>
    </source>
</evidence>
<evidence type="ECO:0000256" key="1">
    <source>
        <dbReference type="ARBA" id="ARBA00010201"/>
    </source>
</evidence>
<proteinExistence type="inferred from homology"/>
<dbReference type="PANTHER" id="PTHR31423">
    <property type="entry name" value="YBAK DOMAIN-CONTAINING PROTEIN"/>
    <property type="match status" value="1"/>
</dbReference>
<organism evidence="3 4">
    <name type="scientific">Amphiplicatus metriothermophilus</name>
    <dbReference type="NCBI Taxonomy" id="1519374"/>
    <lineage>
        <taxon>Bacteria</taxon>
        <taxon>Pseudomonadati</taxon>
        <taxon>Pseudomonadota</taxon>
        <taxon>Alphaproteobacteria</taxon>
        <taxon>Parvularculales</taxon>
        <taxon>Parvularculaceae</taxon>
        <taxon>Amphiplicatus</taxon>
    </lineage>
</organism>
<reference evidence="3 4" key="1">
    <citation type="submission" date="2017-07" db="EMBL/GenBank/DDBJ databases">
        <authorList>
            <person name="Sun Z.S."/>
            <person name="Albrecht U."/>
            <person name="Echele G."/>
            <person name="Lee C.C."/>
        </authorList>
    </citation>
    <scope>NUCLEOTIDE SEQUENCE [LARGE SCALE GENOMIC DNA]</scope>
    <source>
        <strain evidence="3 4">CGMCC 1.12710</strain>
    </source>
</reference>
<dbReference type="Pfam" id="PF04073">
    <property type="entry name" value="tRNA_edit"/>
    <property type="match status" value="1"/>
</dbReference>